<dbReference type="VEuPathDB" id="FungiDB:AeMF1_000773"/>
<reference evidence="2 3" key="1">
    <citation type="submission" date="2019-07" db="EMBL/GenBank/DDBJ databases">
        <title>Genomics analysis of Aphanomyces spp. identifies a new class of oomycete effector associated with host adaptation.</title>
        <authorList>
            <person name="Gaulin E."/>
        </authorList>
    </citation>
    <scope>NUCLEOTIDE SEQUENCE [LARGE SCALE GENOMIC DNA]</scope>
    <source>
        <strain evidence="2 3">ATCC 201684</strain>
    </source>
</reference>
<evidence type="ECO:0000313" key="3">
    <source>
        <dbReference type="Proteomes" id="UP000481153"/>
    </source>
</evidence>
<evidence type="ECO:0000313" key="2">
    <source>
        <dbReference type="EMBL" id="KAF0742184.1"/>
    </source>
</evidence>
<evidence type="ECO:0000256" key="1">
    <source>
        <dbReference type="SAM" id="Phobius"/>
    </source>
</evidence>
<dbReference type="OrthoDB" id="10271703at2759"/>
<keyword evidence="1" id="KW-0472">Membrane</keyword>
<keyword evidence="1" id="KW-1133">Transmembrane helix</keyword>
<sequence length="69" mass="7552">MSDVTGNTDGYYWMIIVFVLCLAGCAGYYVYKQKTARLEDGGRYTLSDDHVESGVVAQRAAPAPESKVI</sequence>
<keyword evidence="1" id="KW-0812">Transmembrane</keyword>
<name>A0A6G0XP38_9STRA</name>
<feature type="transmembrane region" description="Helical" evidence="1">
    <location>
        <begin position="12"/>
        <end position="31"/>
    </location>
</feature>
<accession>A0A6G0XP38</accession>
<dbReference type="AlphaFoldDB" id="A0A6G0XP38"/>
<dbReference type="Proteomes" id="UP000481153">
    <property type="component" value="Unassembled WGS sequence"/>
</dbReference>
<gene>
    <name evidence="2" type="ORF">Ae201684_002851</name>
</gene>
<organism evidence="2 3">
    <name type="scientific">Aphanomyces euteiches</name>
    <dbReference type="NCBI Taxonomy" id="100861"/>
    <lineage>
        <taxon>Eukaryota</taxon>
        <taxon>Sar</taxon>
        <taxon>Stramenopiles</taxon>
        <taxon>Oomycota</taxon>
        <taxon>Saprolegniomycetes</taxon>
        <taxon>Saprolegniales</taxon>
        <taxon>Verrucalvaceae</taxon>
        <taxon>Aphanomyces</taxon>
    </lineage>
</organism>
<keyword evidence="3" id="KW-1185">Reference proteome</keyword>
<comment type="caution">
    <text evidence="2">The sequence shown here is derived from an EMBL/GenBank/DDBJ whole genome shotgun (WGS) entry which is preliminary data.</text>
</comment>
<dbReference type="EMBL" id="VJMJ01000030">
    <property type="protein sequence ID" value="KAF0742184.1"/>
    <property type="molecule type" value="Genomic_DNA"/>
</dbReference>
<proteinExistence type="predicted"/>
<protein>
    <submittedName>
        <fullName evidence="2">Uncharacterized protein</fullName>
    </submittedName>
</protein>